<dbReference type="EMBL" id="JAQQLI010000022">
    <property type="protein sequence ID" value="MDC7787016.1"/>
    <property type="molecule type" value="Genomic_DNA"/>
</dbReference>
<dbReference type="SUPFAM" id="SSF74653">
    <property type="entry name" value="TolA/TonB C-terminal domain"/>
    <property type="match status" value="1"/>
</dbReference>
<evidence type="ECO:0000256" key="6">
    <source>
        <dbReference type="ARBA" id="ARBA00022692"/>
    </source>
</evidence>
<gene>
    <name evidence="13" type="ORF">PQJ73_15085</name>
</gene>
<evidence type="ECO:0000256" key="3">
    <source>
        <dbReference type="ARBA" id="ARBA00022448"/>
    </source>
</evidence>
<evidence type="ECO:0000313" key="13">
    <source>
        <dbReference type="EMBL" id="MDC7787016.1"/>
    </source>
</evidence>
<dbReference type="NCBIfam" id="TIGR01352">
    <property type="entry name" value="tonB_Cterm"/>
    <property type="match status" value="1"/>
</dbReference>
<keyword evidence="3 10" id="KW-0813">Transport</keyword>
<sequence length="233" mass="24510">MPIWPLPGEEEPDRSARVLLVGAGLSVLAVAGIVLLVWTLAVTGDRVAGRRGDGVRVTLIDPQPSATTAPAPRNPTPAETAETVPPPAHAPAQDAAEPAAAPAPRPYVDLPRVSGRAATDALVDDPGLGAAASSYQASLETHIGRFRRYPDSARRQRLQGTVQVRFEVDRDGTVLDVRVVSSSGHAALDSAAMDTIRRAAPLPPIPQGFPDRLDVLLPVEFALSRTGADARRL</sequence>
<keyword evidence="7 10" id="KW-0653">Protein transport</keyword>
<keyword evidence="10" id="KW-0735">Signal-anchor</keyword>
<name>A0ABT5JBM6_RHOTP</name>
<keyword evidence="8 10" id="KW-1133">Transmembrane helix</keyword>
<proteinExistence type="inferred from homology"/>
<dbReference type="InterPro" id="IPR051045">
    <property type="entry name" value="TonB-dependent_transducer"/>
</dbReference>
<evidence type="ECO:0000256" key="8">
    <source>
        <dbReference type="ARBA" id="ARBA00022989"/>
    </source>
</evidence>
<comment type="subcellular location">
    <subcellularLocation>
        <location evidence="1 10">Cell inner membrane</location>
        <topology evidence="1 10">Single-pass membrane protein</topology>
        <orientation evidence="1 10">Periplasmic side</orientation>
    </subcellularLocation>
</comment>
<evidence type="ECO:0000256" key="1">
    <source>
        <dbReference type="ARBA" id="ARBA00004383"/>
    </source>
</evidence>
<comment type="caution">
    <text evidence="13">The sequence shown here is derived from an EMBL/GenBank/DDBJ whole genome shotgun (WGS) entry which is preliminary data.</text>
</comment>
<dbReference type="RefSeq" id="WP_272777858.1">
    <property type="nucleotide sequence ID" value="NZ_JAQQLI010000022.1"/>
</dbReference>
<evidence type="ECO:0000259" key="12">
    <source>
        <dbReference type="PROSITE" id="PS52015"/>
    </source>
</evidence>
<feature type="region of interest" description="Disordered" evidence="11">
    <location>
        <begin position="58"/>
        <end position="111"/>
    </location>
</feature>
<keyword evidence="5 10" id="KW-0997">Cell inner membrane</keyword>
<evidence type="ECO:0000256" key="10">
    <source>
        <dbReference type="RuleBase" id="RU362123"/>
    </source>
</evidence>
<dbReference type="PANTHER" id="PTHR33446">
    <property type="entry name" value="PROTEIN TONB-RELATED"/>
    <property type="match status" value="1"/>
</dbReference>
<keyword evidence="14" id="KW-1185">Reference proteome</keyword>
<evidence type="ECO:0000256" key="2">
    <source>
        <dbReference type="ARBA" id="ARBA00006555"/>
    </source>
</evidence>
<evidence type="ECO:0000256" key="5">
    <source>
        <dbReference type="ARBA" id="ARBA00022519"/>
    </source>
</evidence>
<keyword evidence="9 10" id="KW-0472">Membrane</keyword>
<reference evidence="13" key="2">
    <citation type="submission" date="2023-02" db="EMBL/GenBank/DDBJ databases">
        <authorList>
            <person name="Rayyan A."/>
            <person name="Meyer T."/>
            <person name="Kyndt J.A."/>
        </authorList>
    </citation>
    <scope>NUCLEOTIDE SEQUENCE</scope>
    <source>
        <strain evidence="13">DSM 9987</strain>
    </source>
</reference>
<accession>A0ABT5JBM6</accession>
<dbReference type="PANTHER" id="PTHR33446:SF2">
    <property type="entry name" value="PROTEIN TONB"/>
    <property type="match status" value="1"/>
</dbReference>
<comment type="similarity">
    <text evidence="2 10">Belongs to the TonB family.</text>
</comment>
<keyword evidence="6 10" id="KW-0812">Transmembrane</keyword>
<evidence type="ECO:0000256" key="9">
    <source>
        <dbReference type="ARBA" id="ARBA00023136"/>
    </source>
</evidence>
<dbReference type="PRINTS" id="PR01374">
    <property type="entry name" value="TONBPROTEIN"/>
</dbReference>
<feature type="compositionally biased region" description="Low complexity" evidence="11">
    <location>
        <begin position="90"/>
        <end position="102"/>
    </location>
</feature>
<evidence type="ECO:0000256" key="11">
    <source>
        <dbReference type="SAM" id="MobiDB-lite"/>
    </source>
</evidence>
<feature type="domain" description="TonB C-terminal" evidence="12">
    <location>
        <begin position="134"/>
        <end position="230"/>
    </location>
</feature>
<protein>
    <recommendedName>
        <fullName evidence="10">Protein TonB</fullName>
    </recommendedName>
</protein>
<dbReference type="Proteomes" id="UP001165652">
    <property type="component" value="Unassembled WGS sequence"/>
</dbReference>
<evidence type="ECO:0000256" key="7">
    <source>
        <dbReference type="ARBA" id="ARBA00022927"/>
    </source>
</evidence>
<feature type="compositionally biased region" description="Low complexity" evidence="11">
    <location>
        <begin position="64"/>
        <end position="83"/>
    </location>
</feature>
<dbReference type="InterPro" id="IPR037682">
    <property type="entry name" value="TonB_C"/>
</dbReference>
<feature type="transmembrane region" description="Helical" evidence="10">
    <location>
        <begin position="20"/>
        <end position="41"/>
    </location>
</feature>
<dbReference type="InterPro" id="IPR003538">
    <property type="entry name" value="TonB"/>
</dbReference>
<organism evidence="13 14">
    <name type="scientific">Rhodoplanes tepidamans</name>
    <name type="common">Rhodoplanes cryptolactis</name>
    <dbReference type="NCBI Taxonomy" id="200616"/>
    <lineage>
        <taxon>Bacteria</taxon>
        <taxon>Pseudomonadati</taxon>
        <taxon>Pseudomonadota</taxon>
        <taxon>Alphaproteobacteria</taxon>
        <taxon>Hyphomicrobiales</taxon>
        <taxon>Nitrobacteraceae</taxon>
        <taxon>Rhodoplanes</taxon>
    </lineage>
</organism>
<comment type="function">
    <text evidence="10">Interacts with outer membrane receptor proteins that carry out high-affinity binding and energy dependent uptake into the periplasmic space of specific substrates. It could act to transduce energy from the cytoplasmic membrane to specific energy-requiring processes in the outer membrane, resulting in the release into the periplasm of ligands bound by these outer membrane proteins.</text>
</comment>
<dbReference type="InterPro" id="IPR006260">
    <property type="entry name" value="TonB/TolA_C"/>
</dbReference>
<reference evidence="13" key="1">
    <citation type="journal article" date="2023" name="Microbiol Resour">
        <title>Genome Sequences of Rhodoplanes serenus and Two Thermotolerant Strains, Rhodoplanes tepidamans and 'Rhodoplanes cryptolactis,' Further Refine the Genus.</title>
        <authorList>
            <person name="Rayyan A.A."/>
            <person name="Kyndt J.A."/>
        </authorList>
    </citation>
    <scope>NUCLEOTIDE SEQUENCE</scope>
    <source>
        <strain evidence="13">DSM 9987</strain>
    </source>
</reference>
<keyword evidence="4 10" id="KW-1003">Cell membrane</keyword>
<dbReference type="Gene3D" id="3.30.1150.10">
    <property type="match status" value="1"/>
</dbReference>
<evidence type="ECO:0000256" key="4">
    <source>
        <dbReference type="ARBA" id="ARBA00022475"/>
    </source>
</evidence>
<dbReference type="PROSITE" id="PS52015">
    <property type="entry name" value="TONB_CTD"/>
    <property type="match status" value="1"/>
</dbReference>
<evidence type="ECO:0000313" key="14">
    <source>
        <dbReference type="Proteomes" id="UP001165652"/>
    </source>
</evidence>
<dbReference type="Pfam" id="PF03544">
    <property type="entry name" value="TonB_C"/>
    <property type="match status" value="1"/>
</dbReference>